<feature type="compositionally biased region" description="Low complexity" evidence="3">
    <location>
        <begin position="550"/>
        <end position="561"/>
    </location>
</feature>
<feature type="compositionally biased region" description="Polar residues" evidence="3">
    <location>
        <begin position="562"/>
        <end position="593"/>
    </location>
</feature>
<comment type="subcellular location">
    <subcellularLocation>
        <location evidence="1">Cytoplasm</location>
    </subcellularLocation>
</comment>
<feature type="compositionally biased region" description="Low complexity" evidence="3">
    <location>
        <begin position="22"/>
        <end position="44"/>
    </location>
</feature>
<gene>
    <name evidence="5" type="ORF">BT63DRAFT_408363</name>
</gene>
<feature type="compositionally biased region" description="Basic and acidic residues" evidence="3">
    <location>
        <begin position="84"/>
        <end position="105"/>
    </location>
</feature>
<dbReference type="GO" id="GO:0005815">
    <property type="term" value="C:microtubule organizing center"/>
    <property type="evidence" value="ECO:0007669"/>
    <property type="project" value="InterPro"/>
</dbReference>
<dbReference type="Proteomes" id="UP000799302">
    <property type="component" value="Unassembled WGS sequence"/>
</dbReference>
<feature type="compositionally biased region" description="Low complexity" evidence="3">
    <location>
        <begin position="440"/>
        <end position="452"/>
    </location>
</feature>
<dbReference type="InterPro" id="IPR012943">
    <property type="entry name" value="Cnn_1N"/>
</dbReference>
<accession>A0A6A6UPH7</accession>
<evidence type="ECO:0000313" key="6">
    <source>
        <dbReference type="Proteomes" id="UP000799302"/>
    </source>
</evidence>
<evidence type="ECO:0000313" key="5">
    <source>
        <dbReference type="EMBL" id="KAF2674152.1"/>
    </source>
</evidence>
<feature type="region of interest" description="Disordered" evidence="3">
    <location>
        <begin position="1"/>
        <end position="138"/>
    </location>
</feature>
<dbReference type="AlphaFoldDB" id="A0A6A6UPH7"/>
<proteinExistence type="predicted"/>
<keyword evidence="6" id="KW-1185">Reference proteome</keyword>
<feature type="compositionally biased region" description="Basic and acidic residues" evidence="3">
    <location>
        <begin position="454"/>
        <end position="463"/>
    </location>
</feature>
<name>A0A6A6UPH7_9PEZI</name>
<feature type="region of interest" description="Disordered" evidence="3">
    <location>
        <begin position="253"/>
        <end position="312"/>
    </location>
</feature>
<dbReference type="EMBL" id="MU004230">
    <property type="protein sequence ID" value="KAF2674152.1"/>
    <property type="molecule type" value="Genomic_DNA"/>
</dbReference>
<dbReference type="Pfam" id="PF07989">
    <property type="entry name" value="Cnn_1N"/>
    <property type="match status" value="1"/>
</dbReference>
<sequence>MSYSSPFAKGQRPFTPRRPSTSSGRPNTSSGLSSSLTRPSTSSGEAIEPTSSFLREALREAKGIPPRARSTTPRRVRAALRSQSYKDEWLQSSSGDEKEPKERSQQRPSRPRRASEITTSSMSSHIHTMGARETESKIDRMEKENWNLKHRIMLFEDRAKKLNAQREEDAKSLKQAQEAIEHLSKEIALSEQQLEAAKENNAELTQINEELVQQLEKRDDEVESLEKDAVERQSAIEEAAGIIQSLEQRLGDIEIHTAAPQQSSPNRGDSDYFSADAEPPHSEKSSLSKPPGLSHSIDSDYFSTDTSPLVTPKTIKRMPATIEQNSPKLKAVEQQSVAFNRNLGIRSSLSKDSLFSSYLDSPKLPHKSEPSSRLLKLKNLRKKMQLPRSLKSADSPTMKAKPFPADIPEDTRELRNLYATGELGVQVNSNGKPIPPKRGSLSSSEGSHFSNSPDHNRHEEKSRSTPSIVVDSSPMEADPRLSSSTSGQPHPRSIHHRANSTNTRPSISLGRHNTTPVRTSQRPSPPRASSESRRRGSIAPGTGSLGLSPRSAARAGQQRASTVSPSLGHSRGQSSNSGLAMSSTYATPPAQSAPTYSTTKPTTRTHRSPPMPNMAMWPRRYPAWPPSAGLVNRDLLFHGAGMDEMFSQEEQNGEDHGRHW</sequence>
<organism evidence="5 6">
    <name type="scientific">Microthyrium microscopicum</name>
    <dbReference type="NCBI Taxonomy" id="703497"/>
    <lineage>
        <taxon>Eukaryota</taxon>
        <taxon>Fungi</taxon>
        <taxon>Dikarya</taxon>
        <taxon>Ascomycota</taxon>
        <taxon>Pezizomycotina</taxon>
        <taxon>Dothideomycetes</taxon>
        <taxon>Dothideomycetes incertae sedis</taxon>
        <taxon>Microthyriales</taxon>
        <taxon>Microthyriaceae</taxon>
        <taxon>Microthyrium</taxon>
    </lineage>
</organism>
<feature type="compositionally biased region" description="Low complexity" evidence="3">
    <location>
        <begin position="117"/>
        <end position="129"/>
    </location>
</feature>
<feature type="domain" description="Centrosomin N-terminal motif 1" evidence="4">
    <location>
        <begin position="132"/>
        <end position="199"/>
    </location>
</feature>
<dbReference type="OrthoDB" id="10251744at2759"/>
<feature type="compositionally biased region" description="Polar residues" evidence="3">
    <location>
        <begin position="499"/>
        <end position="517"/>
    </location>
</feature>
<reference evidence="5" key="1">
    <citation type="journal article" date="2020" name="Stud. Mycol.">
        <title>101 Dothideomycetes genomes: a test case for predicting lifestyles and emergence of pathogens.</title>
        <authorList>
            <person name="Haridas S."/>
            <person name="Albert R."/>
            <person name="Binder M."/>
            <person name="Bloem J."/>
            <person name="Labutti K."/>
            <person name="Salamov A."/>
            <person name="Andreopoulos B."/>
            <person name="Baker S."/>
            <person name="Barry K."/>
            <person name="Bills G."/>
            <person name="Bluhm B."/>
            <person name="Cannon C."/>
            <person name="Castanera R."/>
            <person name="Culley D."/>
            <person name="Daum C."/>
            <person name="Ezra D."/>
            <person name="Gonzalez J."/>
            <person name="Henrissat B."/>
            <person name="Kuo A."/>
            <person name="Liang C."/>
            <person name="Lipzen A."/>
            <person name="Lutzoni F."/>
            <person name="Magnuson J."/>
            <person name="Mondo S."/>
            <person name="Nolan M."/>
            <person name="Ohm R."/>
            <person name="Pangilinan J."/>
            <person name="Park H.-J."/>
            <person name="Ramirez L."/>
            <person name="Alfaro M."/>
            <person name="Sun H."/>
            <person name="Tritt A."/>
            <person name="Yoshinaga Y."/>
            <person name="Zwiers L.-H."/>
            <person name="Turgeon B."/>
            <person name="Goodwin S."/>
            <person name="Spatafora J."/>
            <person name="Crous P."/>
            <person name="Grigoriev I."/>
        </authorList>
    </citation>
    <scope>NUCLEOTIDE SEQUENCE</scope>
    <source>
        <strain evidence="5">CBS 115976</strain>
    </source>
</reference>
<keyword evidence="2" id="KW-0963">Cytoplasm</keyword>
<evidence type="ECO:0000256" key="3">
    <source>
        <dbReference type="SAM" id="MobiDB-lite"/>
    </source>
</evidence>
<dbReference type="GO" id="GO:0005737">
    <property type="term" value="C:cytoplasm"/>
    <property type="evidence" value="ECO:0007669"/>
    <property type="project" value="UniProtKB-SubCell"/>
</dbReference>
<protein>
    <recommendedName>
        <fullName evidence="4">Centrosomin N-terminal motif 1 domain-containing protein</fullName>
    </recommendedName>
</protein>
<evidence type="ECO:0000256" key="2">
    <source>
        <dbReference type="ARBA" id="ARBA00022490"/>
    </source>
</evidence>
<evidence type="ECO:0000256" key="1">
    <source>
        <dbReference type="ARBA" id="ARBA00004496"/>
    </source>
</evidence>
<evidence type="ECO:0000259" key="4">
    <source>
        <dbReference type="Pfam" id="PF07989"/>
    </source>
</evidence>
<feature type="region of interest" description="Disordered" evidence="3">
    <location>
        <begin position="377"/>
        <end position="612"/>
    </location>
</feature>